<dbReference type="EMBL" id="VCKY01000003">
    <property type="protein sequence ID" value="TMR25262.1"/>
    <property type="molecule type" value="Genomic_DNA"/>
</dbReference>
<dbReference type="InterPro" id="IPR029063">
    <property type="entry name" value="SAM-dependent_MTases_sf"/>
</dbReference>
<keyword evidence="2" id="KW-0560">Oxidoreductase</keyword>
<dbReference type="GO" id="GO:0008168">
    <property type="term" value="F:methyltransferase activity"/>
    <property type="evidence" value="ECO:0007669"/>
    <property type="project" value="UniProtKB-KW"/>
</dbReference>
<dbReference type="GO" id="GO:0004791">
    <property type="term" value="F:thioredoxin-disulfide reductase (NADPH) activity"/>
    <property type="evidence" value="ECO:0007669"/>
    <property type="project" value="UniProtKB-EC"/>
</dbReference>
<keyword evidence="1" id="KW-0285">Flavoprotein</keyword>
<dbReference type="Pfam" id="PF07992">
    <property type="entry name" value="Pyr_redox_2"/>
    <property type="match status" value="1"/>
</dbReference>
<dbReference type="InterPro" id="IPR023753">
    <property type="entry name" value="FAD/NAD-binding_dom"/>
</dbReference>
<dbReference type="PRINTS" id="PR00368">
    <property type="entry name" value="FADPNR"/>
</dbReference>
<evidence type="ECO:0000256" key="4">
    <source>
        <dbReference type="SAM" id="MobiDB-lite"/>
    </source>
</evidence>
<evidence type="ECO:0000256" key="3">
    <source>
        <dbReference type="ARBA" id="ARBA00048132"/>
    </source>
</evidence>
<dbReference type="InterPro" id="IPR050097">
    <property type="entry name" value="Ferredoxin-NADP_redctase_2"/>
</dbReference>
<evidence type="ECO:0000313" key="8">
    <source>
        <dbReference type="Proteomes" id="UP000309128"/>
    </source>
</evidence>
<dbReference type="Gene3D" id="3.40.50.150">
    <property type="entry name" value="Vaccinia Virus protein VP39"/>
    <property type="match status" value="1"/>
</dbReference>
<dbReference type="Pfam" id="PF13649">
    <property type="entry name" value="Methyltransf_25"/>
    <property type="match status" value="1"/>
</dbReference>
<evidence type="ECO:0000313" key="7">
    <source>
        <dbReference type="EMBL" id="TMR25262.1"/>
    </source>
</evidence>
<reference evidence="7 8" key="1">
    <citation type="submission" date="2019-05" db="EMBL/GenBank/DDBJ databases">
        <title>Draft genome sequence of Nonomuraea turkmeniaca DSM 43926.</title>
        <authorList>
            <person name="Saricaoglu S."/>
            <person name="Isik K."/>
        </authorList>
    </citation>
    <scope>NUCLEOTIDE SEQUENCE [LARGE SCALE GENOMIC DNA]</scope>
    <source>
        <strain evidence="7 8">DSM 43926</strain>
    </source>
</reference>
<evidence type="ECO:0000259" key="6">
    <source>
        <dbReference type="Pfam" id="PF13649"/>
    </source>
</evidence>
<dbReference type="InterPro" id="IPR041698">
    <property type="entry name" value="Methyltransf_25"/>
</dbReference>
<dbReference type="PRINTS" id="PR00469">
    <property type="entry name" value="PNDRDTASEII"/>
</dbReference>
<evidence type="ECO:0000256" key="2">
    <source>
        <dbReference type="ARBA" id="ARBA00023002"/>
    </source>
</evidence>
<feature type="domain" description="Methyltransferase" evidence="6">
    <location>
        <begin position="386"/>
        <end position="483"/>
    </location>
</feature>
<comment type="catalytic activity">
    <reaction evidence="3">
        <text>[thioredoxin]-dithiol + NADP(+) = [thioredoxin]-disulfide + NADPH + H(+)</text>
        <dbReference type="Rhea" id="RHEA:20345"/>
        <dbReference type="Rhea" id="RHEA-COMP:10698"/>
        <dbReference type="Rhea" id="RHEA-COMP:10700"/>
        <dbReference type="ChEBI" id="CHEBI:15378"/>
        <dbReference type="ChEBI" id="CHEBI:29950"/>
        <dbReference type="ChEBI" id="CHEBI:50058"/>
        <dbReference type="ChEBI" id="CHEBI:57783"/>
        <dbReference type="ChEBI" id="CHEBI:58349"/>
        <dbReference type="EC" id="1.8.1.9"/>
    </reaction>
</comment>
<accession>A0A5S4FX71</accession>
<name>A0A5S4FX71_9ACTN</name>
<gene>
    <name evidence="7" type="ORF">ETD86_01300</name>
</gene>
<dbReference type="OrthoDB" id="9786503at2"/>
<feature type="domain" description="FAD/NAD(P)-binding" evidence="5">
    <location>
        <begin position="11"/>
        <end position="295"/>
    </location>
</feature>
<dbReference type="SUPFAM" id="SSF53335">
    <property type="entry name" value="S-adenosyl-L-methionine-dependent methyltransferases"/>
    <property type="match status" value="1"/>
</dbReference>
<organism evidence="7 8">
    <name type="scientific">Nonomuraea turkmeniaca</name>
    <dbReference type="NCBI Taxonomy" id="103838"/>
    <lineage>
        <taxon>Bacteria</taxon>
        <taxon>Bacillati</taxon>
        <taxon>Actinomycetota</taxon>
        <taxon>Actinomycetes</taxon>
        <taxon>Streptosporangiales</taxon>
        <taxon>Streptosporangiaceae</taxon>
        <taxon>Nonomuraea</taxon>
    </lineage>
</organism>
<dbReference type="AlphaFoldDB" id="A0A5S4FX71"/>
<dbReference type="Gene3D" id="3.50.50.60">
    <property type="entry name" value="FAD/NAD(P)-binding domain"/>
    <property type="match status" value="2"/>
</dbReference>
<dbReference type="InterPro" id="IPR036188">
    <property type="entry name" value="FAD/NAD-bd_sf"/>
</dbReference>
<evidence type="ECO:0000259" key="5">
    <source>
        <dbReference type="Pfam" id="PF07992"/>
    </source>
</evidence>
<dbReference type="CDD" id="cd02440">
    <property type="entry name" value="AdoMet_MTases"/>
    <property type="match status" value="1"/>
</dbReference>
<dbReference type="GO" id="GO:0032259">
    <property type="term" value="P:methylation"/>
    <property type="evidence" value="ECO:0007669"/>
    <property type="project" value="UniProtKB-KW"/>
</dbReference>
<dbReference type="Proteomes" id="UP000309128">
    <property type="component" value="Unassembled WGS sequence"/>
</dbReference>
<dbReference type="SUPFAM" id="SSF51905">
    <property type="entry name" value="FAD/NAD(P)-binding domain"/>
    <property type="match status" value="1"/>
</dbReference>
<evidence type="ECO:0000256" key="1">
    <source>
        <dbReference type="ARBA" id="ARBA00022630"/>
    </source>
</evidence>
<keyword evidence="7" id="KW-0489">Methyltransferase</keyword>
<sequence length="556" mass="58445">MERSRAVDTKYDVVVVGGGAAGLSGALTLGRARRKVLVIDAGEPRNAPAAGVHTYLTREGTPPHELLAAGREEVIGYGGEIVTGTVVAAERGADGFRVVLDDGSAVVADRLLLATGLVDELPDVPGLAERFGRDVLHCPYCHGWEVRDQAIGVLATGPLAVHQALLWRQWSHDVTLFLHTGPELGAEQREQLAARDVTVVEGPVAGLEVTGDGLAGVRLADGTVVACRALAVATRLTARTDLLAGLGLESEDQEMAGHVIGTRIPADAMGATNVPGVWVVGNAANVTEQVIVAAAGAVRVAAAINADLIAEETRRAVEARRARATPGAGSHHHGESQGRHGASGWVPDSPEEFWDARYAEKAQIWSGNPNVALVREAADLTPGRALDLGCGEGADAIWLAGRGWQVTAVDISRVALARAAEHAAGHANAAEVAGRIDWQRHDLGTSFPEGVYDLVSAQYLHSPAELPREKVLRAAAAAVAPGGVLLVAGHAGWPSWEHTPPADLHFPTPQEVLDALDLAEGEWEVLLSEEFERAQAAPDGSPCIRTDNVLKLRRLR</sequence>
<dbReference type="PANTHER" id="PTHR48105">
    <property type="entry name" value="THIOREDOXIN REDUCTASE 1-RELATED-RELATED"/>
    <property type="match status" value="1"/>
</dbReference>
<feature type="region of interest" description="Disordered" evidence="4">
    <location>
        <begin position="319"/>
        <end position="347"/>
    </location>
</feature>
<keyword evidence="7" id="KW-0808">Transferase</keyword>
<proteinExistence type="predicted"/>
<comment type="caution">
    <text evidence="7">The sequence shown here is derived from an EMBL/GenBank/DDBJ whole genome shotgun (WGS) entry which is preliminary data.</text>
</comment>
<protein>
    <submittedName>
        <fullName evidence="7">Methyltransferase domain-containing protein</fullName>
    </submittedName>
</protein>
<keyword evidence="8" id="KW-1185">Reference proteome</keyword>